<dbReference type="RefSeq" id="WP_158029380.1">
    <property type="nucleotide sequence ID" value="NZ_BMHG01000001.1"/>
</dbReference>
<comment type="caution">
    <text evidence="2">The sequence shown here is derived from an EMBL/GenBank/DDBJ whole genome shotgun (WGS) entry which is preliminary data.</text>
</comment>
<reference evidence="2 3" key="1">
    <citation type="submission" date="2019-09" db="EMBL/GenBank/DDBJ databases">
        <title>Phylogeny of genus Pseudoclavibacter and closely related genus.</title>
        <authorList>
            <person name="Li Y."/>
        </authorList>
    </citation>
    <scope>NUCLEOTIDE SEQUENCE [LARGE SCALE GENOMIC DNA]</scope>
    <source>
        <strain evidence="2 3">EGI 60007</strain>
    </source>
</reference>
<sequence length="352" mass="39161">MQDDDITLFQRALARQRREGVVSTAALDDAGIGRKQREGLLASGELRRIHRGWYHFRAHDPKIATAIRLGGRLTCVSTIERMDVWMPVRSGTHVRVAPGAALPRAGHVTAHRLDDSPLGRDSVDDLDVSLHCAFRCLDPLDALIVADSIVNKRLRTLDELHLLANAAPRRVRRLILHADGRSQSGTETIVRNALRGRNVPFTAQAEIEGVGRVDLLVGDRLIIECDSAAFHTRDEHHAEDRRRDLIAVALGYMTVRLTFQQVRHDWQQTWTVLEHLLRAGCHKWSSRDRRLATSVPDLARGRGPSIDRSPRGPVDSPPGAGRLAVRCRPARPATRDVASRTIESNGMPGRGH</sequence>
<keyword evidence="3" id="KW-1185">Reference proteome</keyword>
<dbReference type="OrthoDB" id="2594539at2"/>
<feature type="region of interest" description="Disordered" evidence="1">
    <location>
        <begin position="295"/>
        <end position="352"/>
    </location>
</feature>
<dbReference type="AlphaFoldDB" id="A0A6H9WQ90"/>
<gene>
    <name evidence="2" type="ORF">F8O04_10740</name>
</gene>
<evidence type="ECO:0008006" key="4">
    <source>
        <dbReference type="Google" id="ProtNLM"/>
    </source>
</evidence>
<evidence type="ECO:0000256" key="1">
    <source>
        <dbReference type="SAM" id="MobiDB-lite"/>
    </source>
</evidence>
<accession>A0A6H9WQ90</accession>
<protein>
    <recommendedName>
        <fullName evidence="4">DUF559 domain-containing protein</fullName>
    </recommendedName>
</protein>
<dbReference type="Gene3D" id="3.40.960.10">
    <property type="entry name" value="VSR Endonuclease"/>
    <property type="match status" value="1"/>
</dbReference>
<organism evidence="2 3">
    <name type="scientific">Pseudoclavibacter endophyticus</name>
    <dbReference type="NCBI Taxonomy" id="1778590"/>
    <lineage>
        <taxon>Bacteria</taxon>
        <taxon>Bacillati</taxon>
        <taxon>Actinomycetota</taxon>
        <taxon>Actinomycetes</taxon>
        <taxon>Micrococcales</taxon>
        <taxon>Microbacteriaceae</taxon>
        <taxon>Pseudoclavibacter</taxon>
    </lineage>
</organism>
<proteinExistence type="predicted"/>
<dbReference type="EMBL" id="WBJY01000002">
    <property type="protein sequence ID" value="KAB1648185.1"/>
    <property type="molecule type" value="Genomic_DNA"/>
</dbReference>
<name>A0A6H9WQ90_9MICO</name>
<evidence type="ECO:0000313" key="3">
    <source>
        <dbReference type="Proteomes" id="UP000431744"/>
    </source>
</evidence>
<dbReference type="Proteomes" id="UP000431744">
    <property type="component" value="Unassembled WGS sequence"/>
</dbReference>
<evidence type="ECO:0000313" key="2">
    <source>
        <dbReference type="EMBL" id="KAB1648185.1"/>
    </source>
</evidence>